<proteinExistence type="predicted"/>
<evidence type="ECO:0000256" key="1">
    <source>
        <dbReference type="SAM" id="Coils"/>
    </source>
</evidence>
<keyword evidence="1" id="KW-0175">Coiled coil</keyword>
<name>A0A165YSF8_9AGAM</name>
<feature type="region of interest" description="Disordered" evidence="2">
    <location>
        <begin position="1"/>
        <end position="60"/>
    </location>
</feature>
<keyword evidence="4" id="KW-1185">Reference proteome</keyword>
<dbReference type="Proteomes" id="UP000076798">
    <property type="component" value="Unassembled WGS sequence"/>
</dbReference>
<reference evidence="3 4" key="1">
    <citation type="journal article" date="2016" name="Mol. Biol. Evol.">
        <title>Comparative Genomics of Early-Diverging Mushroom-Forming Fungi Provides Insights into the Origins of Lignocellulose Decay Capabilities.</title>
        <authorList>
            <person name="Nagy L.G."/>
            <person name="Riley R."/>
            <person name="Tritt A."/>
            <person name="Adam C."/>
            <person name="Daum C."/>
            <person name="Floudas D."/>
            <person name="Sun H."/>
            <person name="Yadav J.S."/>
            <person name="Pangilinan J."/>
            <person name="Larsson K.H."/>
            <person name="Matsuura K."/>
            <person name="Barry K."/>
            <person name="Labutti K."/>
            <person name="Kuo R."/>
            <person name="Ohm R.A."/>
            <person name="Bhattacharya S.S."/>
            <person name="Shirouzu T."/>
            <person name="Yoshinaga Y."/>
            <person name="Martin F.M."/>
            <person name="Grigoriev I.V."/>
            <person name="Hibbett D.S."/>
        </authorList>
    </citation>
    <scope>NUCLEOTIDE SEQUENCE [LARGE SCALE GENOMIC DNA]</scope>
    <source>
        <strain evidence="3 4">HHB10207 ss-3</strain>
    </source>
</reference>
<gene>
    <name evidence="3" type="ORF">SISSUDRAFT_1036957</name>
</gene>
<evidence type="ECO:0000313" key="3">
    <source>
        <dbReference type="EMBL" id="KZT33557.1"/>
    </source>
</evidence>
<feature type="compositionally biased region" description="Low complexity" evidence="2">
    <location>
        <begin position="35"/>
        <end position="51"/>
    </location>
</feature>
<evidence type="ECO:0000256" key="2">
    <source>
        <dbReference type="SAM" id="MobiDB-lite"/>
    </source>
</evidence>
<organism evidence="3 4">
    <name type="scientific">Sistotremastrum suecicum HHB10207 ss-3</name>
    <dbReference type="NCBI Taxonomy" id="1314776"/>
    <lineage>
        <taxon>Eukaryota</taxon>
        <taxon>Fungi</taxon>
        <taxon>Dikarya</taxon>
        <taxon>Basidiomycota</taxon>
        <taxon>Agaricomycotina</taxon>
        <taxon>Agaricomycetes</taxon>
        <taxon>Sistotremastrales</taxon>
        <taxon>Sistotremastraceae</taxon>
        <taxon>Sistotremastrum</taxon>
    </lineage>
</organism>
<evidence type="ECO:0000313" key="4">
    <source>
        <dbReference type="Proteomes" id="UP000076798"/>
    </source>
</evidence>
<dbReference type="AlphaFoldDB" id="A0A165YSF8"/>
<accession>A0A165YSF8</accession>
<feature type="coiled-coil region" evidence="1">
    <location>
        <begin position="87"/>
        <end position="121"/>
    </location>
</feature>
<protein>
    <submittedName>
        <fullName evidence="3">Uncharacterized protein</fullName>
    </submittedName>
</protein>
<sequence>MDRRYMDPRPPSYSVAASQAQSSRRPLPKPLLTRASASPFPPNNFNGAAPSSPLPFPASSTLSDLIPTPYPFEIDPPSRPSRSLPILQNDEDLADELKRALEELKLKFSQAQDRLDTYQASNRKVLEAMTSLLPVFEGLSGSPLSTSGEMSICHERRSSSSSSLGEPHSSRFGCTCSQYQKLHLEIQKVEKRVDVLIARSASLEPSEASAVPITLLDSKIFWSIIIVTLSFHLPFEFPRVLIDLVMLISSSGRHPS</sequence>
<feature type="compositionally biased region" description="Low complexity" evidence="2">
    <location>
        <begin position="16"/>
        <end position="25"/>
    </location>
</feature>
<dbReference type="EMBL" id="KV428233">
    <property type="protein sequence ID" value="KZT33557.1"/>
    <property type="molecule type" value="Genomic_DNA"/>
</dbReference>